<feature type="compositionally biased region" description="Low complexity" evidence="2">
    <location>
        <begin position="588"/>
        <end position="598"/>
    </location>
</feature>
<dbReference type="Proteomes" id="UP000722791">
    <property type="component" value="Unassembled WGS sequence"/>
</dbReference>
<feature type="region of interest" description="Disordered" evidence="2">
    <location>
        <begin position="576"/>
        <end position="599"/>
    </location>
</feature>
<dbReference type="Proteomes" id="UP000747110">
    <property type="component" value="Unassembled WGS sequence"/>
</dbReference>
<feature type="compositionally biased region" description="Polar residues" evidence="2">
    <location>
        <begin position="1"/>
        <end position="13"/>
    </location>
</feature>
<feature type="compositionally biased region" description="Acidic residues" evidence="2">
    <location>
        <begin position="320"/>
        <end position="329"/>
    </location>
</feature>
<reference evidence="4" key="1">
    <citation type="journal article" date="2021" name="Proc. Natl. Acad. Sci. U.S.A.">
        <title>Three genomes in the algal genus Volvox reveal the fate of a haploid sex-determining region after a transition to homothallism.</title>
        <authorList>
            <person name="Yamamoto K."/>
            <person name="Hamaji T."/>
            <person name="Kawai-Toyooka H."/>
            <person name="Matsuzaki R."/>
            <person name="Takahashi F."/>
            <person name="Nishimura Y."/>
            <person name="Kawachi M."/>
            <person name="Noguchi H."/>
            <person name="Minakuchi Y."/>
            <person name="Umen J.G."/>
            <person name="Toyoda A."/>
            <person name="Nozaki H."/>
        </authorList>
    </citation>
    <scope>NUCLEOTIDE SEQUENCE</scope>
    <source>
        <strain evidence="4">NIES-3785</strain>
        <strain evidence="3">NIES-3786</strain>
    </source>
</reference>
<evidence type="ECO:0000313" key="3">
    <source>
        <dbReference type="EMBL" id="GIL88373.1"/>
    </source>
</evidence>
<keyword evidence="1" id="KW-0175">Coiled coil</keyword>
<dbReference type="EMBL" id="BNCQ01000039">
    <property type="protein sequence ID" value="GIM11558.1"/>
    <property type="molecule type" value="Genomic_DNA"/>
</dbReference>
<dbReference type="EMBL" id="BNCP01000044">
    <property type="protein sequence ID" value="GIL88373.1"/>
    <property type="molecule type" value="Genomic_DNA"/>
</dbReference>
<evidence type="ECO:0000313" key="6">
    <source>
        <dbReference type="Proteomes" id="UP000747110"/>
    </source>
</evidence>
<dbReference type="OrthoDB" id="546393at2759"/>
<proteinExistence type="predicted"/>
<keyword evidence="6" id="KW-1185">Reference proteome</keyword>
<feature type="region of interest" description="Disordered" evidence="2">
    <location>
        <begin position="238"/>
        <end position="267"/>
    </location>
</feature>
<protein>
    <submittedName>
        <fullName evidence="4">Uncharacterized protein</fullName>
    </submittedName>
</protein>
<comment type="caution">
    <text evidence="4">The sequence shown here is derived from an EMBL/GenBank/DDBJ whole genome shotgun (WGS) entry which is preliminary data.</text>
</comment>
<evidence type="ECO:0000313" key="5">
    <source>
        <dbReference type="Proteomes" id="UP000722791"/>
    </source>
</evidence>
<feature type="compositionally biased region" description="Basic and acidic residues" evidence="2">
    <location>
        <begin position="31"/>
        <end position="40"/>
    </location>
</feature>
<name>A0A8J4GNC0_9CHLO</name>
<feature type="region of interest" description="Disordered" evidence="2">
    <location>
        <begin position="319"/>
        <end position="344"/>
    </location>
</feature>
<accession>A0A8J4GNC0</accession>
<evidence type="ECO:0000256" key="2">
    <source>
        <dbReference type="SAM" id="MobiDB-lite"/>
    </source>
</evidence>
<feature type="compositionally biased region" description="Basic and acidic residues" evidence="2">
    <location>
        <begin position="49"/>
        <end position="61"/>
    </location>
</feature>
<organism evidence="4 5">
    <name type="scientific">Volvox reticuliferus</name>
    <dbReference type="NCBI Taxonomy" id="1737510"/>
    <lineage>
        <taxon>Eukaryota</taxon>
        <taxon>Viridiplantae</taxon>
        <taxon>Chlorophyta</taxon>
        <taxon>core chlorophytes</taxon>
        <taxon>Chlorophyceae</taxon>
        <taxon>CS clade</taxon>
        <taxon>Chlamydomonadales</taxon>
        <taxon>Volvocaceae</taxon>
        <taxon>Volvox</taxon>
    </lineage>
</organism>
<feature type="coiled-coil region" evidence="1">
    <location>
        <begin position="435"/>
        <end position="462"/>
    </location>
</feature>
<feature type="region of interest" description="Disordered" evidence="2">
    <location>
        <begin position="92"/>
        <end position="114"/>
    </location>
</feature>
<dbReference type="AlphaFoldDB" id="A0A8J4GNC0"/>
<feature type="compositionally biased region" description="Low complexity" evidence="2">
    <location>
        <begin position="511"/>
        <end position="520"/>
    </location>
</feature>
<evidence type="ECO:0000256" key="1">
    <source>
        <dbReference type="SAM" id="Coils"/>
    </source>
</evidence>
<feature type="compositionally biased region" description="Basic and acidic residues" evidence="2">
    <location>
        <begin position="97"/>
        <end position="107"/>
    </location>
</feature>
<evidence type="ECO:0000313" key="4">
    <source>
        <dbReference type="EMBL" id="GIM11558.1"/>
    </source>
</evidence>
<sequence>MPQTRVRSASLQRGSRAGSAKRGQRASTQRRLSDLEERPAWDATSSNLEKFKLTAEEQERRRASRVSKNRPITTSDVKRNFVEAWTRHVTTSAPLHGDTDPDQDRPRSSSVTRDMSEINYGNVVEMLRKSPSSVTRARSNGSATLADTRLQHRVSAAGTASVPKYAIKVSDPPEDNSAPFARLSESEVGAGQLLSNISSVSAVKAPLPRSTGDNTWATADTASASAGSLSETMVTAAAESGSRASQRPSAMAAAKGIDTASASGGPGASAAAAAEAAADAGGRGSSGMLLHRAGVSITPAELRPRFNPADATTIIAFHEDSDDDGEDDGAPQHSSIGSPPHGDAAAAAVAAARGLALRGGKPDPLTAAFEAALFGRDGGGPASSVRVAGAWASSRDAASPLDAAASEVERRLRAVESALGLTVRGLAAGGGGGGQQLLQEEVSELRRELQKVQVDNAKLRQELGAFSTHASAMMTQLQTQVQQLLRRSSGGSVVGIDQGLSSVAATAAAPPAVPPVSLSTRPQPSAPSSRTAQRQNEMVTAGAAPAAAAASIPTTVTASGGASYAPYGGLYGSRPVPQPYQSAAQTHQPPSMQQQSQPVVRRNIFSDLDIPTFRPMGTTAAIPNGQEGEASAGTPVANATAATAAAAYQPFAGGYTPPAAAAASPLIDIASVPSASYTVPIRDIDDSEVALPSFSAFRRSAGTMAFTAARPAASGTIPRSYNPHQSANSNDAAPAPEAVIRLSPSGAHSNISAVQQRPFPTQYQPRSIGGVIVKPGSNNLSSSVSIPPPPATVVGMTAASAAGGANAVGGTYTASLAISSAAAATGSDAAAVALARTHSGLPQPLVFSVGPEFRAARATGLSAENSLSLSAHTAAAVSARAKASMPGVVR</sequence>
<feature type="compositionally biased region" description="Polar residues" evidence="2">
    <location>
        <begin position="521"/>
        <end position="538"/>
    </location>
</feature>
<feature type="region of interest" description="Disordered" evidence="2">
    <location>
        <begin position="511"/>
        <end position="540"/>
    </location>
</feature>
<feature type="region of interest" description="Disordered" evidence="2">
    <location>
        <begin position="1"/>
        <end position="71"/>
    </location>
</feature>
<gene>
    <name evidence="3" type="ORF">Vretifemale_16350</name>
    <name evidence="4" type="ORF">Vretimale_15041</name>
</gene>